<dbReference type="InterPro" id="IPR001261">
    <property type="entry name" value="ArgE/DapE_CS"/>
</dbReference>
<comment type="cofactor">
    <cofactor evidence="1">
        <name>Zn(2+)</name>
        <dbReference type="ChEBI" id="CHEBI:29105"/>
    </cofactor>
</comment>
<keyword evidence="3" id="KW-0645">Protease</keyword>
<dbReference type="OrthoDB" id="9761532at2"/>
<evidence type="ECO:0000256" key="7">
    <source>
        <dbReference type="ARBA" id="ARBA00022997"/>
    </source>
</evidence>
<keyword evidence="4" id="KW-0479">Metal-binding</keyword>
<keyword evidence="8" id="KW-0482">Metalloprotease</keyword>
<dbReference type="SUPFAM" id="SSF55031">
    <property type="entry name" value="Bacterial exopeptidase dimerisation domain"/>
    <property type="match status" value="1"/>
</dbReference>
<dbReference type="Pfam" id="PF01546">
    <property type="entry name" value="Peptidase_M20"/>
    <property type="match status" value="1"/>
</dbReference>
<dbReference type="AlphaFoldDB" id="A0A1E5GGL7"/>
<dbReference type="STRING" id="903984.BCR21_06390"/>
<evidence type="ECO:0000256" key="4">
    <source>
        <dbReference type="ARBA" id="ARBA00022723"/>
    </source>
</evidence>
<dbReference type="GO" id="GO:0006526">
    <property type="term" value="P:L-arginine biosynthetic process"/>
    <property type="evidence" value="ECO:0007669"/>
    <property type="project" value="TreeGrafter"/>
</dbReference>
<keyword evidence="10" id="KW-1185">Reference proteome</keyword>
<comment type="caution">
    <text evidence="9">The sequence shown here is derived from an EMBL/GenBank/DDBJ whole genome shotgun (WGS) entry which is preliminary data.</text>
</comment>
<dbReference type="PANTHER" id="PTHR43808">
    <property type="entry name" value="ACETYLORNITHINE DEACETYLASE"/>
    <property type="match status" value="1"/>
</dbReference>
<reference evidence="10" key="1">
    <citation type="submission" date="2016-09" db="EMBL/GenBank/DDBJ databases">
        <authorList>
            <person name="Gulvik C.A."/>
        </authorList>
    </citation>
    <scope>NUCLEOTIDE SEQUENCE [LARGE SCALE GENOMIC DNA]</scope>
    <source>
        <strain evidence="10">DSM 23328</strain>
    </source>
</reference>
<keyword evidence="7" id="KW-0224">Dipeptidase</keyword>
<name>A0A1E5GGL7_9ENTE</name>
<dbReference type="GO" id="GO:0016805">
    <property type="term" value="F:dipeptidase activity"/>
    <property type="evidence" value="ECO:0007669"/>
    <property type="project" value="UniProtKB-KW"/>
</dbReference>
<keyword evidence="6" id="KW-0862">Zinc</keyword>
<dbReference type="InterPro" id="IPR050072">
    <property type="entry name" value="Peptidase_M20A"/>
</dbReference>
<evidence type="ECO:0000256" key="3">
    <source>
        <dbReference type="ARBA" id="ARBA00022670"/>
    </source>
</evidence>
<dbReference type="EMBL" id="MIJZ01000012">
    <property type="protein sequence ID" value="OEG11858.1"/>
    <property type="molecule type" value="Genomic_DNA"/>
</dbReference>
<evidence type="ECO:0000256" key="2">
    <source>
        <dbReference type="ARBA" id="ARBA00006247"/>
    </source>
</evidence>
<evidence type="ECO:0000256" key="5">
    <source>
        <dbReference type="ARBA" id="ARBA00022801"/>
    </source>
</evidence>
<dbReference type="InterPro" id="IPR002933">
    <property type="entry name" value="Peptidase_M20"/>
</dbReference>
<evidence type="ECO:0000256" key="1">
    <source>
        <dbReference type="ARBA" id="ARBA00001947"/>
    </source>
</evidence>
<dbReference type="PANTHER" id="PTHR43808:SF31">
    <property type="entry name" value="N-ACETYL-L-CITRULLINE DEACETYLASE"/>
    <property type="match status" value="1"/>
</dbReference>
<dbReference type="InterPro" id="IPR036264">
    <property type="entry name" value="Bact_exopeptidase_dim_dom"/>
</dbReference>
<dbReference type="GO" id="GO:0008237">
    <property type="term" value="F:metallopeptidase activity"/>
    <property type="evidence" value="ECO:0007669"/>
    <property type="project" value="UniProtKB-KW"/>
</dbReference>
<organism evidence="9 10">
    <name type="scientific">Enterococcus ureasiticus</name>
    <dbReference type="NCBI Taxonomy" id="903984"/>
    <lineage>
        <taxon>Bacteria</taxon>
        <taxon>Bacillati</taxon>
        <taxon>Bacillota</taxon>
        <taxon>Bacilli</taxon>
        <taxon>Lactobacillales</taxon>
        <taxon>Enterococcaceae</taxon>
        <taxon>Enterococcus</taxon>
    </lineage>
</organism>
<evidence type="ECO:0000256" key="6">
    <source>
        <dbReference type="ARBA" id="ARBA00022833"/>
    </source>
</evidence>
<dbReference type="PROSITE" id="PS00758">
    <property type="entry name" value="ARGE_DAPE_CPG2_1"/>
    <property type="match status" value="1"/>
</dbReference>
<comment type="similarity">
    <text evidence="2">Belongs to the peptidase M20A family.</text>
</comment>
<protein>
    <submittedName>
        <fullName evidence="9">Peptidase M20</fullName>
    </submittedName>
</protein>
<dbReference type="GO" id="GO:0008270">
    <property type="term" value="F:zinc ion binding"/>
    <property type="evidence" value="ECO:0007669"/>
    <property type="project" value="InterPro"/>
</dbReference>
<keyword evidence="5" id="KW-0378">Hydrolase</keyword>
<gene>
    <name evidence="9" type="ORF">BCR21_06390</name>
</gene>
<evidence type="ECO:0000313" key="10">
    <source>
        <dbReference type="Proteomes" id="UP000094068"/>
    </source>
</evidence>
<dbReference type="GO" id="GO:0006508">
    <property type="term" value="P:proteolysis"/>
    <property type="evidence" value="ECO:0007669"/>
    <property type="project" value="UniProtKB-KW"/>
</dbReference>
<dbReference type="Gene3D" id="3.40.630.10">
    <property type="entry name" value="Zn peptidases"/>
    <property type="match status" value="2"/>
</dbReference>
<evidence type="ECO:0000256" key="8">
    <source>
        <dbReference type="ARBA" id="ARBA00023049"/>
    </source>
</evidence>
<dbReference type="GO" id="GO:0008777">
    <property type="term" value="F:acetylornithine deacetylase activity"/>
    <property type="evidence" value="ECO:0007669"/>
    <property type="project" value="TreeGrafter"/>
</dbReference>
<dbReference type="NCBIfam" id="TIGR01887">
    <property type="entry name" value="dipeptidaselike"/>
    <property type="match status" value="1"/>
</dbReference>
<dbReference type="InterPro" id="IPR010964">
    <property type="entry name" value="M20A_pepV-rel"/>
</dbReference>
<evidence type="ECO:0000313" key="9">
    <source>
        <dbReference type="EMBL" id="OEG11858.1"/>
    </source>
</evidence>
<accession>A0A1E5GGL7</accession>
<sequence>METIRTRIQEAIKKNQHHFLNDLNTIMEVPSVKGQAEVGAPFGKEPRRALEKTLTLAESYGFKTRVVKDAVGFAQYGNEQEYIGVVGHLDVVAAGKGWDFPPFHLSEKNGRLFGRGVLDNKGPAFACLYGLKLLKELDVPLEKTIRIIFGTDEESGSADLPYYLAEERPPTFGFTPDCKYPVVYGERGIVNIELITPFSETDLSTLGLIEGDQAKDHVPDELTVELKSGKRIEVIGKRAPTNAPELGENAITLLAEKLMNEASLAEPLKKYFKWVFDSLHELHFGEGFNLALADEDSGKLILTPYELHKKAEGISLSIAIRYPVTFQEEEIIERVKAIVVENTEVVIIRSMKGTNFPKDDPNILALADVYEKVTGLDGTPVTTTGATYARTMPNIVAFGPSFPGQKGIAHNKNEYMDLNDLLLNLEIYTLALYTLAAKK</sequence>
<proteinExistence type="inferred from homology"/>
<dbReference type="Proteomes" id="UP000094068">
    <property type="component" value="Unassembled WGS sequence"/>
</dbReference>
<dbReference type="RefSeq" id="WP_069645711.1">
    <property type="nucleotide sequence ID" value="NZ_MIJZ01000012.1"/>
</dbReference>
<dbReference type="SUPFAM" id="SSF53187">
    <property type="entry name" value="Zn-dependent exopeptidases"/>
    <property type="match status" value="1"/>
</dbReference>